<name>A0ABU3R4E7_9GAMM</name>
<dbReference type="CDD" id="cd01167">
    <property type="entry name" value="bac_FRK"/>
    <property type="match status" value="1"/>
</dbReference>
<dbReference type="PANTHER" id="PTHR43085:SF1">
    <property type="entry name" value="PSEUDOURIDINE KINASE-RELATED"/>
    <property type="match status" value="1"/>
</dbReference>
<evidence type="ECO:0000256" key="4">
    <source>
        <dbReference type="ARBA" id="ARBA00022777"/>
    </source>
</evidence>
<dbReference type="PROSITE" id="PS00584">
    <property type="entry name" value="PFKB_KINASES_2"/>
    <property type="match status" value="1"/>
</dbReference>
<dbReference type="InterPro" id="IPR029056">
    <property type="entry name" value="Ribokinase-like"/>
</dbReference>
<dbReference type="EMBL" id="JAWCUA010000010">
    <property type="protein sequence ID" value="MDU0114320.1"/>
    <property type="molecule type" value="Genomic_DNA"/>
</dbReference>
<evidence type="ECO:0000313" key="8">
    <source>
        <dbReference type="Proteomes" id="UP001257914"/>
    </source>
</evidence>
<accession>A0ABU3R4E7</accession>
<gene>
    <name evidence="7" type="ORF">RT723_15240</name>
</gene>
<dbReference type="RefSeq" id="WP_315947937.1">
    <property type="nucleotide sequence ID" value="NZ_JAWCUA010000010.1"/>
</dbReference>
<reference evidence="7 8" key="1">
    <citation type="submission" date="2023-10" db="EMBL/GenBank/DDBJ databases">
        <title>Psychrosphaera aquimaarina strain SW33 isolated from seawater.</title>
        <authorList>
            <person name="Bayburt H."/>
            <person name="Kim J.M."/>
            <person name="Choi B.J."/>
            <person name="Jeon C.O."/>
        </authorList>
    </citation>
    <scope>NUCLEOTIDE SEQUENCE [LARGE SCALE GENOMIC DNA]</scope>
    <source>
        <strain evidence="7 8">KCTC 52743</strain>
    </source>
</reference>
<dbReference type="Pfam" id="PF00294">
    <property type="entry name" value="PfkB"/>
    <property type="match status" value="1"/>
</dbReference>
<evidence type="ECO:0000256" key="1">
    <source>
        <dbReference type="ARBA" id="ARBA00010688"/>
    </source>
</evidence>
<dbReference type="InterPro" id="IPR002173">
    <property type="entry name" value="Carboh/pur_kinase_PfkB_CS"/>
</dbReference>
<evidence type="ECO:0000256" key="3">
    <source>
        <dbReference type="ARBA" id="ARBA00022741"/>
    </source>
</evidence>
<comment type="similarity">
    <text evidence="1">Belongs to the carbohydrate kinase PfkB family.</text>
</comment>
<dbReference type="InterPro" id="IPR011611">
    <property type="entry name" value="PfkB_dom"/>
</dbReference>
<evidence type="ECO:0000256" key="2">
    <source>
        <dbReference type="ARBA" id="ARBA00022679"/>
    </source>
</evidence>
<evidence type="ECO:0000313" key="7">
    <source>
        <dbReference type="EMBL" id="MDU0114320.1"/>
    </source>
</evidence>
<sequence>MQNVICFGEALIDMLSTEPGTFKQFPGGAPANAAVAIAKMGGNAIFSGMLGNDMFGKYLHQSLNEYAVNTEFVRWTDQAKTALAFVSLDAEGERSFEFYRPPAADLLFLPNDFDLTMFQQSTIFHFCSNSLTDETIANSTKHGITLATQNDCLVSMDVNLRKNLWPATADYQSIIIAYMEMAHVIKVSLEELEALVDKANIVDFLQTLLTQKCQLVMLTDGANPIVCMTKNTSISVTAPEVIAVDTTAAGDAFIGGFLYQLNKQNISLINLDTFVCSEKLTQAVQFAACCGAYTVTRQGAFPALPDRVMAEKFERQGQY</sequence>
<dbReference type="GO" id="GO:0016301">
    <property type="term" value="F:kinase activity"/>
    <property type="evidence" value="ECO:0007669"/>
    <property type="project" value="UniProtKB-KW"/>
</dbReference>
<dbReference type="EC" id="2.7.1.-" evidence="7"/>
<dbReference type="PANTHER" id="PTHR43085">
    <property type="entry name" value="HEXOKINASE FAMILY MEMBER"/>
    <property type="match status" value="1"/>
</dbReference>
<keyword evidence="2 7" id="KW-0808">Transferase</keyword>
<keyword evidence="3" id="KW-0547">Nucleotide-binding</keyword>
<feature type="domain" description="Carbohydrate kinase PfkB" evidence="6">
    <location>
        <begin position="1"/>
        <end position="305"/>
    </location>
</feature>
<keyword evidence="4 7" id="KW-0418">Kinase</keyword>
<proteinExistence type="inferred from homology"/>
<evidence type="ECO:0000256" key="5">
    <source>
        <dbReference type="ARBA" id="ARBA00022840"/>
    </source>
</evidence>
<dbReference type="Proteomes" id="UP001257914">
    <property type="component" value="Unassembled WGS sequence"/>
</dbReference>
<organism evidence="7 8">
    <name type="scientific">Psychrosphaera aquimarina</name>
    <dbReference type="NCBI Taxonomy" id="2044854"/>
    <lineage>
        <taxon>Bacteria</taxon>
        <taxon>Pseudomonadati</taxon>
        <taxon>Pseudomonadota</taxon>
        <taxon>Gammaproteobacteria</taxon>
        <taxon>Alteromonadales</taxon>
        <taxon>Pseudoalteromonadaceae</taxon>
        <taxon>Psychrosphaera</taxon>
    </lineage>
</organism>
<dbReference type="InterPro" id="IPR050306">
    <property type="entry name" value="PfkB_Carbo_kinase"/>
</dbReference>
<dbReference type="Gene3D" id="3.40.1190.20">
    <property type="match status" value="1"/>
</dbReference>
<evidence type="ECO:0000259" key="6">
    <source>
        <dbReference type="Pfam" id="PF00294"/>
    </source>
</evidence>
<keyword evidence="5" id="KW-0067">ATP-binding</keyword>
<protein>
    <submittedName>
        <fullName evidence="7">Carbohydrate kinase</fullName>
        <ecNumber evidence="7">2.7.1.-</ecNumber>
    </submittedName>
</protein>
<keyword evidence="8" id="KW-1185">Reference proteome</keyword>
<dbReference type="SUPFAM" id="SSF53613">
    <property type="entry name" value="Ribokinase-like"/>
    <property type="match status" value="1"/>
</dbReference>
<comment type="caution">
    <text evidence="7">The sequence shown here is derived from an EMBL/GenBank/DDBJ whole genome shotgun (WGS) entry which is preliminary data.</text>
</comment>